<dbReference type="RefSeq" id="WP_368505823.1">
    <property type="nucleotide sequence ID" value="NZ_CP162551.1"/>
</dbReference>
<dbReference type="EMBL" id="CP162551">
    <property type="protein sequence ID" value="XDI38544.1"/>
    <property type="molecule type" value="Genomic_DNA"/>
</dbReference>
<organism evidence="1">
    <name type="scientific">Alkalihalophilus sp. As8PL</name>
    <dbReference type="NCBI Taxonomy" id="3237103"/>
    <lineage>
        <taxon>Bacteria</taxon>
        <taxon>Bacillati</taxon>
        <taxon>Bacillota</taxon>
        <taxon>Bacilli</taxon>
        <taxon>Bacillales</taxon>
        <taxon>Bacillaceae</taxon>
        <taxon>Alkalihalophilus</taxon>
    </lineage>
</organism>
<sequence length="71" mass="8172">MFTEYLEDQFGILKEDELISPKTNKKISIQKVIILLEEKGQLDQVIETIEAIKSLGRKGVITYLSKFIDLD</sequence>
<reference evidence="1" key="1">
    <citation type="submission" date="2024-07" db="EMBL/GenBank/DDBJ databases">
        <title>Identification and characteristics of an arsenic-resistant bacterial isolate, which belongs to a novel species.</title>
        <authorList>
            <person name="Juszczyk A."/>
            <person name="Kowalczyk A."/>
            <person name="Was K."/>
            <person name="Kosowicz W."/>
            <person name="Budzyn A."/>
            <person name="Latowski D."/>
        </authorList>
    </citation>
    <scope>NUCLEOTIDE SEQUENCE</scope>
    <source>
        <strain evidence="1">As8PL</strain>
    </source>
</reference>
<proteinExistence type="predicted"/>
<accession>A0AB39BYN2</accession>
<gene>
    <name evidence="1" type="ORF">AB3N04_09600</name>
</gene>
<evidence type="ECO:0000313" key="1">
    <source>
        <dbReference type="EMBL" id="XDI38544.1"/>
    </source>
</evidence>
<dbReference type="AlphaFoldDB" id="A0AB39BYN2"/>
<protein>
    <submittedName>
        <fullName evidence="1">Uncharacterized protein</fullName>
    </submittedName>
</protein>
<name>A0AB39BYN2_9BACI</name>